<dbReference type="InterPro" id="IPR029058">
    <property type="entry name" value="AB_hydrolase_fold"/>
</dbReference>
<organism evidence="1 2">
    <name type="scientific">Paenibacillus flagellatus</name>
    <dbReference type="NCBI Taxonomy" id="2211139"/>
    <lineage>
        <taxon>Bacteria</taxon>
        <taxon>Bacillati</taxon>
        <taxon>Bacillota</taxon>
        <taxon>Bacilli</taxon>
        <taxon>Bacillales</taxon>
        <taxon>Paenibacillaceae</taxon>
        <taxon>Paenibacillus</taxon>
    </lineage>
</organism>
<accession>A0A2V5K3U1</accession>
<dbReference type="RefSeq" id="WP_110840893.1">
    <property type="nucleotide sequence ID" value="NZ_QJVJ01000006.1"/>
</dbReference>
<evidence type="ECO:0000313" key="1">
    <source>
        <dbReference type="EMBL" id="PYI53908.1"/>
    </source>
</evidence>
<dbReference type="Proteomes" id="UP000247476">
    <property type="component" value="Unassembled WGS sequence"/>
</dbReference>
<dbReference type="SUPFAM" id="SSF53474">
    <property type="entry name" value="alpha/beta-Hydrolases"/>
    <property type="match status" value="1"/>
</dbReference>
<keyword evidence="1" id="KW-0378">Hydrolase</keyword>
<dbReference type="InterPro" id="IPR025890">
    <property type="entry name" value="Abhydrolase_bac"/>
</dbReference>
<sequence length="314" mass="35209">MNTDALEPFLEEQRGSRNRLYSLLGRLPPRNRAIAAETVFTEERDGYRLEKLKLDLNGIEPVPAYLLLPKKAKQGREKPPVILYHHSHGGFYGVGKEELLTPAPYLQPRGYGEELTERGYAVLAIDSWVFGERSGRSESSVFKEMLWHGRSMLGMMLYDAIRAVDYVASRPEVDAGKIGTVGMSMGSTMAWWLGALDTRIKAVADICCLTDYQALIADGGLDRHGLYYYIPDLLTHFTASQINALIAPRPRLSLAGNLDRLTPAEGLDRIDRELSAVYASIGAPDAWKLLRYDVAHEETAEMREEVLAFFDRTL</sequence>
<dbReference type="PANTHER" id="PTHR47381:SF3">
    <property type="entry name" value="ALPHA_BETA-HYDROLASES SUPERFAMILY PROTEIN"/>
    <property type="match status" value="1"/>
</dbReference>
<dbReference type="OrthoDB" id="8183145at2"/>
<dbReference type="EMBL" id="QJVJ01000006">
    <property type="protein sequence ID" value="PYI53908.1"/>
    <property type="molecule type" value="Genomic_DNA"/>
</dbReference>
<dbReference type="Gene3D" id="3.40.50.1820">
    <property type="entry name" value="alpha/beta hydrolase"/>
    <property type="match status" value="1"/>
</dbReference>
<dbReference type="Pfam" id="PF12715">
    <property type="entry name" value="Abhydrolase_7"/>
    <property type="match status" value="1"/>
</dbReference>
<keyword evidence="2" id="KW-1185">Reference proteome</keyword>
<evidence type="ECO:0000313" key="2">
    <source>
        <dbReference type="Proteomes" id="UP000247476"/>
    </source>
</evidence>
<comment type="caution">
    <text evidence="1">The sequence shown here is derived from an EMBL/GenBank/DDBJ whole genome shotgun (WGS) entry which is preliminary data.</text>
</comment>
<gene>
    <name evidence="1" type="ORF">DLM86_15250</name>
</gene>
<name>A0A2V5K3U1_9BACL</name>
<proteinExistence type="predicted"/>
<reference evidence="1 2" key="1">
    <citation type="submission" date="2018-05" db="EMBL/GenBank/DDBJ databases">
        <title>Paenibacillus flagellatus sp. nov., isolated from selenium mineral soil.</title>
        <authorList>
            <person name="Dai X."/>
        </authorList>
    </citation>
    <scope>NUCLEOTIDE SEQUENCE [LARGE SCALE GENOMIC DNA]</scope>
    <source>
        <strain evidence="1 2">DXL2</strain>
    </source>
</reference>
<dbReference type="GO" id="GO:0016787">
    <property type="term" value="F:hydrolase activity"/>
    <property type="evidence" value="ECO:0007669"/>
    <property type="project" value="UniProtKB-KW"/>
</dbReference>
<dbReference type="AlphaFoldDB" id="A0A2V5K3U1"/>
<protein>
    <submittedName>
        <fullName evidence="1">Hydrolase</fullName>
    </submittedName>
</protein>
<dbReference type="PANTHER" id="PTHR47381">
    <property type="entry name" value="ALPHA/BETA-HYDROLASES SUPERFAMILY PROTEIN"/>
    <property type="match status" value="1"/>
</dbReference>